<comment type="caution">
    <text evidence="1">The sequence shown here is derived from an EMBL/GenBank/DDBJ whole genome shotgun (WGS) entry which is preliminary data.</text>
</comment>
<reference evidence="1 2" key="1">
    <citation type="journal article" date="2022" name="New Phytol.">
        <title>Ecological generalism drives hyperdiversity of secondary metabolite gene clusters in xylarialean endophytes.</title>
        <authorList>
            <person name="Franco M.E.E."/>
            <person name="Wisecaver J.H."/>
            <person name="Arnold A.E."/>
            <person name="Ju Y.M."/>
            <person name="Slot J.C."/>
            <person name="Ahrendt S."/>
            <person name="Moore L.P."/>
            <person name="Eastman K.E."/>
            <person name="Scott K."/>
            <person name="Konkel Z."/>
            <person name="Mondo S.J."/>
            <person name="Kuo A."/>
            <person name="Hayes R.D."/>
            <person name="Haridas S."/>
            <person name="Andreopoulos B."/>
            <person name="Riley R."/>
            <person name="LaButti K."/>
            <person name="Pangilinan J."/>
            <person name="Lipzen A."/>
            <person name="Amirebrahimi M."/>
            <person name="Yan J."/>
            <person name="Adam C."/>
            <person name="Keymanesh K."/>
            <person name="Ng V."/>
            <person name="Louie K."/>
            <person name="Northen T."/>
            <person name="Drula E."/>
            <person name="Henrissat B."/>
            <person name="Hsieh H.M."/>
            <person name="Youens-Clark K."/>
            <person name="Lutzoni F."/>
            <person name="Miadlikowska J."/>
            <person name="Eastwood D.C."/>
            <person name="Hamelin R.C."/>
            <person name="Grigoriev I.V."/>
            <person name="U'Ren J.M."/>
        </authorList>
    </citation>
    <scope>NUCLEOTIDE SEQUENCE [LARGE SCALE GENOMIC DNA]</scope>
    <source>
        <strain evidence="1 2">CBS 119005</strain>
    </source>
</reference>
<accession>A0ACB9ZG88</accession>
<keyword evidence="2" id="KW-1185">Reference proteome</keyword>
<sequence length="429" mass="46869">MSLAPAVSKDGFSYAGDLFAEASGHNRHRRATLAELKDHFKSGSEKDHPAHWFEAQLIHYGLQPSKTKAVARMRLYDAVNGGKLSIPAHIKKLESELKKDWTKNERDAKKALKGGTDSPAVKSTKRKAESENVDLTVNVGGINITVSASNSSKRAKTTAKPATPAKAAKKTPNPKPKTPKTVAAAPKATPVTKPKPKPKPKAATEPRVKTEPSAPFSYGSAAATPTRPIQTARRGRGWTPGGPPRSSYSHPSDDDNNNNSPRRPFYKVEDSDDVFGSGYGNGSSSSGGEELKPLGLLNGRYSITIDDVAEAWGYHDSSLVLTLSGSELWGRFDLHAVHGVLRIPRRPYQSSRSPVAFTWRGREHEYGDGHEGWIRFLGDGVVEGYIDFTGGFRFEGRRLPGQGTRSEADARDLRDEWDGYGERENSARW</sequence>
<organism evidence="1 2">
    <name type="scientific">Hypoxylon rubiginosum</name>
    <dbReference type="NCBI Taxonomy" id="110542"/>
    <lineage>
        <taxon>Eukaryota</taxon>
        <taxon>Fungi</taxon>
        <taxon>Dikarya</taxon>
        <taxon>Ascomycota</taxon>
        <taxon>Pezizomycotina</taxon>
        <taxon>Sordariomycetes</taxon>
        <taxon>Xylariomycetidae</taxon>
        <taxon>Xylariales</taxon>
        <taxon>Hypoxylaceae</taxon>
        <taxon>Hypoxylon</taxon>
    </lineage>
</organism>
<protein>
    <submittedName>
        <fullName evidence="1">Uncharacterized protein</fullName>
    </submittedName>
</protein>
<dbReference type="EMBL" id="MU393423">
    <property type="protein sequence ID" value="KAI4870668.1"/>
    <property type="molecule type" value="Genomic_DNA"/>
</dbReference>
<name>A0ACB9ZG88_9PEZI</name>
<evidence type="ECO:0000313" key="2">
    <source>
        <dbReference type="Proteomes" id="UP001497700"/>
    </source>
</evidence>
<dbReference type="Proteomes" id="UP001497700">
    <property type="component" value="Unassembled WGS sequence"/>
</dbReference>
<proteinExistence type="predicted"/>
<gene>
    <name evidence="1" type="ORF">F4820DRAFT_220647</name>
</gene>
<evidence type="ECO:0000313" key="1">
    <source>
        <dbReference type="EMBL" id="KAI4870668.1"/>
    </source>
</evidence>